<dbReference type="InterPro" id="IPR023562">
    <property type="entry name" value="ClpP/TepA"/>
</dbReference>
<comment type="caution">
    <text evidence="10">The sequence shown here is derived from an EMBL/GenBank/DDBJ whole genome shotgun (WGS) entry which is preliminary data.</text>
</comment>
<dbReference type="InterPro" id="IPR001907">
    <property type="entry name" value="ClpP"/>
</dbReference>
<dbReference type="GO" id="GO:0006508">
    <property type="term" value="P:proteolysis"/>
    <property type="evidence" value="ECO:0007669"/>
    <property type="project" value="UniProtKB-KW"/>
</dbReference>
<keyword evidence="5 7" id="KW-0720">Serine protease</keyword>
<dbReference type="Pfam" id="PF00574">
    <property type="entry name" value="CLP_protease"/>
    <property type="match status" value="1"/>
</dbReference>
<dbReference type="EC" id="3.4.21.92" evidence="7"/>
<keyword evidence="2 7" id="KW-0963">Cytoplasm</keyword>
<dbReference type="PANTHER" id="PTHR10381:SF70">
    <property type="entry name" value="ATP-DEPENDENT CLP PROTEASE PROTEOLYTIC SUBUNIT"/>
    <property type="match status" value="1"/>
</dbReference>
<comment type="similarity">
    <text evidence="1 7 9">Belongs to the peptidase S14 family.</text>
</comment>
<evidence type="ECO:0000256" key="3">
    <source>
        <dbReference type="ARBA" id="ARBA00022670"/>
    </source>
</evidence>
<dbReference type="PROSITE" id="PS00382">
    <property type="entry name" value="CLP_PROTEASE_HIS"/>
    <property type="match status" value="1"/>
</dbReference>
<gene>
    <name evidence="7" type="primary">clpP</name>
    <name evidence="10" type="ORF">KIH74_19515</name>
</gene>
<dbReference type="NCBIfam" id="NF009205">
    <property type="entry name" value="PRK12553.1"/>
    <property type="match status" value="1"/>
</dbReference>
<dbReference type="InterPro" id="IPR033135">
    <property type="entry name" value="ClpP_His_AS"/>
</dbReference>
<accession>A0ABS5TJ57</accession>
<name>A0ABS5TJ57_9ACTN</name>
<sequence length="195" mass="21227">MTDSNPFPASDQVYTRLLNERIVLLGSEVRDDNANQICSSLLLLAAQDPDRPISLYINSPGGSVDAGMAIYDTMQFISCDVSTVAMGMAASMGQFLLSAGTRGQRFALPHARVMMHQPSGGVGGSATDIRIQAEQMIRMKRQLAELTAAHTGQPLERIEEDADRDRWFTAQEAVDYGLVDRVLTRAELPVPVLSS</sequence>
<dbReference type="GO" id="GO:0008233">
    <property type="term" value="F:peptidase activity"/>
    <property type="evidence" value="ECO:0007669"/>
    <property type="project" value="UniProtKB-KW"/>
</dbReference>
<proteinExistence type="inferred from homology"/>
<dbReference type="Proteomes" id="UP001197247">
    <property type="component" value="Unassembled WGS sequence"/>
</dbReference>
<comment type="subunit">
    <text evidence="7">Fourteen ClpP subunits assemble into 2 heptameric rings which stack back to back to give a disk-like structure with a central cavity, resembling the structure of eukaryotic proteasomes.</text>
</comment>
<keyword evidence="4 7" id="KW-0378">Hydrolase</keyword>
<evidence type="ECO:0000256" key="6">
    <source>
        <dbReference type="ARBA" id="ARBA00034021"/>
    </source>
</evidence>
<dbReference type="SUPFAM" id="SSF52096">
    <property type="entry name" value="ClpP/crotonase"/>
    <property type="match status" value="1"/>
</dbReference>
<comment type="catalytic activity">
    <reaction evidence="6 7 8">
        <text>Hydrolysis of proteins to small peptides in the presence of ATP and magnesium. alpha-casein is the usual test substrate. In the absence of ATP, only oligopeptides shorter than five residues are hydrolyzed (such as succinyl-Leu-Tyr-|-NHMec, and Leu-Tyr-Leu-|-Tyr-Trp, in which cleavage of the -Tyr-|-Leu- and -Tyr-|-Trp bonds also occurs).</text>
        <dbReference type="EC" id="3.4.21.92"/>
    </reaction>
</comment>
<reference evidence="10 11" key="1">
    <citation type="submission" date="2021-05" db="EMBL/GenBank/DDBJ databases">
        <title>Kineosporia and Streptomyces sp. nov. two new marine actinobacteria isolated from Coral.</title>
        <authorList>
            <person name="Buangrab K."/>
            <person name="Sutthacheep M."/>
            <person name="Yeemin T."/>
            <person name="Harunari E."/>
            <person name="Igarashi Y."/>
            <person name="Kanchanasin P."/>
            <person name="Tanasupawat S."/>
            <person name="Phongsopitanun W."/>
        </authorList>
    </citation>
    <scope>NUCLEOTIDE SEQUENCE [LARGE SCALE GENOMIC DNA]</scope>
    <source>
        <strain evidence="10 11">J2-2</strain>
    </source>
</reference>
<dbReference type="CDD" id="cd07017">
    <property type="entry name" value="S14_ClpP_2"/>
    <property type="match status" value="1"/>
</dbReference>
<dbReference type="HAMAP" id="MF_00444">
    <property type="entry name" value="ClpP"/>
    <property type="match status" value="1"/>
</dbReference>
<dbReference type="InterPro" id="IPR029045">
    <property type="entry name" value="ClpP/crotonase-like_dom_sf"/>
</dbReference>
<comment type="subcellular location">
    <subcellularLocation>
        <location evidence="7">Cytoplasm</location>
    </subcellularLocation>
</comment>
<comment type="function">
    <text evidence="7">Cleaves peptides in various proteins in a process that requires ATP hydrolysis. Has a chymotrypsin-like activity. Plays a major role in the degradation of misfolded proteins.</text>
</comment>
<protein>
    <recommendedName>
        <fullName evidence="7 9">ATP-dependent Clp protease proteolytic subunit</fullName>
        <ecNumber evidence="7">3.4.21.92</ecNumber>
    </recommendedName>
    <alternativeName>
        <fullName evidence="7">Endopeptidase Clp</fullName>
    </alternativeName>
</protein>
<feature type="active site" evidence="7 8">
    <location>
        <position position="116"/>
    </location>
</feature>
<organism evidence="10 11">
    <name type="scientific">Kineosporia corallincola</name>
    <dbReference type="NCBI Taxonomy" id="2835133"/>
    <lineage>
        <taxon>Bacteria</taxon>
        <taxon>Bacillati</taxon>
        <taxon>Actinomycetota</taxon>
        <taxon>Actinomycetes</taxon>
        <taxon>Kineosporiales</taxon>
        <taxon>Kineosporiaceae</taxon>
        <taxon>Kineosporia</taxon>
    </lineage>
</organism>
<dbReference type="NCBIfam" id="NF001368">
    <property type="entry name" value="PRK00277.1"/>
    <property type="match status" value="1"/>
</dbReference>
<keyword evidence="3 7" id="KW-0645">Protease</keyword>
<evidence type="ECO:0000256" key="2">
    <source>
        <dbReference type="ARBA" id="ARBA00022490"/>
    </source>
</evidence>
<evidence type="ECO:0000256" key="7">
    <source>
        <dbReference type="HAMAP-Rule" id="MF_00444"/>
    </source>
</evidence>
<feature type="active site" description="Nucleophile" evidence="7">
    <location>
        <position position="91"/>
    </location>
</feature>
<evidence type="ECO:0000256" key="5">
    <source>
        <dbReference type="ARBA" id="ARBA00022825"/>
    </source>
</evidence>
<evidence type="ECO:0000256" key="4">
    <source>
        <dbReference type="ARBA" id="ARBA00022801"/>
    </source>
</evidence>
<keyword evidence="11" id="KW-1185">Reference proteome</keyword>
<dbReference type="Gene3D" id="3.90.226.10">
    <property type="entry name" value="2-enoyl-CoA Hydratase, Chain A, domain 1"/>
    <property type="match status" value="1"/>
</dbReference>
<dbReference type="EMBL" id="JAHBAY010000008">
    <property type="protein sequence ID" value="MBT0771138.1"/>
    <property type="molecule type" value="Genomic_DNA"/>
</dbReference>
<dbReference type="PANTHER" id="PTHR10381">
    <property type="entry name" value="ATP-DEPENDENT CLP PROTEASE PROTEOLYTIC SUBUNIT"/>
    <property type="match status" value="1"/>
</dbReference>
<evidence type="ECO:0000313" key="10">
    <source>
        <dbReference type="EMBL" id="MBT0771138.1"/>
    </source>
</evidence>
<evidence type="ECO:0000256" key="8">
    <source>
        <dbReference type="PROSITE-ProRule" id="PRU10086"/>
    </source>
</evidence>
<evidence type="ECO:0000313" key="11">
    <source>
        <dbReference type="Proteomes" id="UP001197247"/>
    </source>
</evidence>
<dbReference type="PRINTS" id="PR00127">
    <property type="entry name" value="CLPPROTEASEP"/>
</dbReference>
<evidence type="ECO:0000256" key="9">
    <source>
        <dbReference type="RuleBase" id="RU003567"/>
    </source>
</evidence>
<dbReference type="RefSeq" id="WP_214157439.1">
    <property type="nucleotide sequence ID" value="NZ_JAHBAY010000008.1"/>
</dbReference>
<evidence type="ECO:0000256" key="1">
    <source>
        <dbReference type="ARBA" id="ARBA00007039"/>
    </source>
</evidence>